<gene>
    <name evidence="12" type="ORF">BST96_16180</name>
</gene>
<dbReference type="AlphaFoldDB" id="A0A1X9NBV3"/>
<name>A0A1X9NBV3_9GAMM</name>
<keyword evidence="6" id="KW-0227">DNA damage</keyword>
<accession>A0A1X9NBV3</accession>
<dbReference type="InterPro" id="IPR001497">
    <property type="entry name" value="MethylDNA_cys_MeTrfase_AS"/>
</dbReference>
<dbReference type="KEGG" id="osg:BST96_16180"/>
<evidence type="ECO:0000313" key="12">
    <source>
        <dbReference type="EMBL" id="ARN75510.1"/>
    </source>
</evidence>
<proteinExistence type="inferred from homology"/>
<dbReference type="FunFam" id="1.10.10.10:FF:000214">
    <property type="entry name" value="Methylated-DNA--protein-cysteine methyltransferase"/>
    <property type="match status" value="1"/>
</dbReference>
<dbReference type="Pfam" id="PF12833">
    <property type="entry name" value="HTH_18"/>
    <property type="match status" value="1"/>
</dbReference>
<dbReference type="Proteomes" id="UP000193450">
    <property type="component" value="Chromosome"/>
</dbReference>
<evidence type="ECO:0000256" key="8">
    <source>
        <dbReference type="ARBA" id="ARBA00023163"/>
    </source>
</evidence>
<dbReference type="Pfam" id="PF02870">
    <property type="entry name" value="Methyltransf_1N"/>
    <property type="match status" value="1"/>
</dbReference>
<keyword evidence="8" id="KW-0804">Transcription</keyword>
<dbReference type="SMART" id="SM00342">
    <property type="entry name" value="HTH_ARAC"/>
    <property type="match status" value="1"/>
</dbReference>
<dbReference type="PROSITE" id="PS01124">
    <property type="entry name" value="HTH_ARAC_FAMILY_2"/>
    <property type="match status" value="1"/>
</dbReference>
<dbReference type="OrthoDB" id="9802228at2"/>
<dbReference type="NCBIfam" id="TIGR00589">
    <property type="entry name" value="ogt"/>
    <property type="match status" value="1"/>
</dbReference>
<sequence>MHDICRYIETHHQQRLTLAVLAEQAGMSPAHFQKLFKKTIGVSPRQYQERCRIQQFKQSLKAGDSVTAAIQNTGYESTSRIYEKLDSHIGMTPNRYKKGGAGETISYASTLTAIGTAMIAATDRGICFLQLDECDALLLQRLKQEFPNAELQSIHASTQPLFDQWMQQLKVFLEGKVEVLDLPLDIIGTAFQHMVWQYLTTIPAGDLQSYTEVARGLGRPNSVRAVASACANNKIAIAIPCHRVIRGDGSLAGYKWGLSRKRRLIDLESSAIKKGE</sequence>
<dbReference type="GO" id="GO:0032259">
    <property type="term" value="P:methylation"/>
    <property type="evidence" value="ECO:0007669"/>
    <property type="project" value="UniProtKB-KW"/>
</dbReference>
<organism evidence="12 13">
    <name type="scientific">Oceanicoccus sagamiensis</name>
    <dbReference type="NCBI Taxonomy" id="716816"/>
    <lineage>
        <taxon>Bacteria</taxon>
        <taxon>Pseudomonadati</taxon>
        <taxon>Pseudomonadota</taxon>
        <taxon>Gammaproteobacteria</taxon>
        <taxon>Cellvibrionales</taxon>
        <taxon>Spongiibacteraceae</taxon>
        <taxon>Oceanicoccus</taxon>
    </lineage>
</organism>
<dbReference type="InterPro" id="IPR009057">
    <property type="entry name" value="Homeodomain-like_sf"/>
</dbReference>
<dbReference type="InterPro" id="IPR014048">
    <property type="entry name" value="MethylDNA_cys_MeTrfase_DNA-bd"/>
</dbReference>
<comment type="catalytic activity">
    <reaction evidence="1">
        <text>a 4-O-methyl-thymidine in DNA + L-cysteinyl-[protein] = a thymidine in DNA + S-methyl-L-cysteinyl-[protein]</text>
        <dbReference type="Rhea" id="RHEA:53428"/>
        <dbReference type="Rhea" id="RHEA-COMP:10131"/>
        <dbReference type="Rhea" id="RHEA-COMP:10132"/>
        <dbReference type="Rhea" id="RHEA-COMP:13555"/>
        <dbReference type="Rhea" id="RHEA-COMP:13556"/>
        <dbReference type="ChEBI" id="CHEBI:29950"/>
        <dbReference type="ChEBI" id="CHEBI:82612"/>
        <dbReference type="ChEBI" id="CHEBI:137386"/>
        <dbReference type="ChEBI" id="CHEBI:137387"/>
        <dbReference type="EC" id="2.1.1.63"/>
    </reaction>
</comment>
<keyword evidence="7" id="KW-0805">Transcription regulation</keyword>
<dbReference type="PANTHER" id="PTHR10815:SF14">
    <property type="entry name" value="BIFUNCTIONAL TRANSCRIPTIONAL ACTIVATOR_DNA REPAIR ENZYME ADA"/>
    <property type="match status" value="1"/>
</dbReference>
<evidence type="ECO:0000259" key="11">
    <source>
        <dbReference type="PROSITE" id="PS01124"/>
    </source>
</evidence>
<dbReference type="Gene3D" id="3.30.160.70">
    <property type="entry name" value="Methylated DNA-protein cysteine methyltransferase domain"/>
    <property type="match status" value="1"/>
</dbReference>
<feature type="domain" description="HTH araC/xylS-type" evidence="11">
    <location>
        <begin position="2"/>
        <end position="99"/>
    </location>
</feature>
<dbReference type="SUPFAM" id="SSF53155">
    <property type="entry name" value="Methylated DNA-protein cysteine methyltransferase domain"/>
    <property type="match status" value="1"/>
</dbReference>
<dbReference type="Gene3D" id="1.10.10.10">
    <property type="entry name" value="Winged helix-like DNA-binding domain superfamily/Winged helix DNA-binding domain"/>
    <property type="match status" value="1"/>
</dbReference>
<dbReference type="InterPro" id="IPR018060">
    <property type="entry name" value="HTH_AraC"/>
</dbReference>
<dbReference type="GO" id="GO:0043565">
    <property type="term" value="F:sequence-specific DNA binding"/>
    <property type="evidence" value="ECO:0007669"/>
    <property type="project" value="InterPro"/>
</dbReference>
<evidence type="ECO:0000256" key="3">
    <source>
        <dbReference type="ARBA" id="ARBA00011918"/>
    </source>
</evidence>
<keyword evidence="4" id="KW-0489">Methyltransferase</keyword>
<dbReference type="EMBL" id="CP019343">
    <property type="protein sequence ID" value="ARN75510.1"/>
    <property type="molecule type" value="Genomic_DNA"/>
</dbReference>
<dbReference type="GO" id="GO:0003908">
    <property type="term" value="F:methylated-DNA-[protein]-cysteine S-methyltransferase activity"/>
    <property type="evidence" value="ECO:0007669"/>
    <property type="project" value="UniProtKB-EC"/>
</dbReference>
<dbReference type="Gene3D" id="1.10.10.60">
    <property type="entry name" value="Homeodomain-like"/>
    <property type="match status" value="1"/>
</dbReference>
<evidence type="ECO:0000256" key="9">
    <source>
        <dbReference type="ARBA" id="ARBA00023204"/>
    </source>
</evidence>
<evidence type="ECO:0000256" key="6">
    <source>
        <dbReference type="ARBA" id="ARBA00022763"/>
    </source>
</evidence>
<protein>
    <recommendedName>
        <fullName evidence="3">methylated-DNA--[protein]-cysteine S-methyltransferase</fullName>
        <ecNumber evidence="3">2.1.1.63</ecNumber>
    </recommendedName>
</protein>
<dbReference type="GO" id="GO:0006281">
    <property type="term" value="P:DNA repair"/>
    <property type="evidence" value="ECO:0007669"/>
    <property type="project" value="UniProtKB-KW"/>
</dbReference>
<dbReference type="InterPro" id="IPR036388">
    <property type="entry name" value="WH-like_DNA-bd_sf"/>
</dbReference>
<dbReference type="InterPro" id="IPR036631">
    <property type="entry name" value="MGMT_N_sf"/>
</dbReference>
<reference evidence="12 13" key="1">
    <citation type="submission" date="2016-11" db="EMBL/GenBank/DDBJ databases">
        <title>Trade-off between light-utilization and light-protection in marine flavobacteria.</title>
        <authorList>
            <person name="Kumagai Y."/>
        </authorList>
    </citation>
    <scope>NUCLEOTIDE SEQUENCE [LARGE SCALE GENOMIC DNA]</scope>
    <source>
        <strain evidence="12 13">NBRC 107125</strain>
    </source>
</reference>
<dbReference type="PROSITE" id="PS00374">
    <property type="entry name" value="MGMT"/>
    <property type="match status" value="1"/>
</dbReference>
<evidence type="ECO:0000256" key="4">
    <source>
        <dbReference type="ARBA" id="ARBA00022603"/>
    </source>
</evidence>
<evidence type="ECO:0000256" key="7">
    <source>
        <dbReference type="ARBA" id="ARBA00023015"/>
    </source>
</evidence>
<keyword evidence="5" id="KW-0808">Transferase</keyword>
<comment type="similarity">
    <text evidence="2">Belongs to the MGMT family.</text>
</comment>
<dbReference type="InterPro" id="IPR008332">
    <property type="entry name" value="MethylG_MeTrfase_N"/>
</dbReference>
<dbReference type="EC" id="2.1.1.63" evidence="3"/>
<dbReference type="CDD" id="cd06445">
    <property type="entry name" value="ATase"/>
    <property type="match status" value="1"/>
</dbReference>
<evidence type="ECO:0000256" key="2">
    <source>
        <dbReference type="ARBA" id="ARBA00008711"/>
    </source>
</evidence>
<keyword evidence="9" id="KW-0234">DNA repair</keyword>
<evidence type="ECO:0000256" key="5">
    <source>
        <dbReference type="ARBA" id="ARBA00022679"/>
    </source>
</evidence>
<keyword evidence="13" id="KW-1185">Reference proteome</keyword>
<dbReference type="STRING" id="716816.BST96_16180"/>
<dbReference type="Pfam" id="PF01035">
    <property type="entry name" value="DNA_binding_1"/>
    <property type="match status" value="1"/>
</dbReference>
<dbReference type="SUPFAM" id="SSF46689">
    <property type="entry name" value="Homeodomain-like"/>
    <property type="match status" value="1"/>
</dbReference>
<dbReference type="InterPro" id="IPR036217">
    <property type="entry name" value="MethylDNA_cys_MeTrfase_DNAb"/>
</dbReference>
<comment type="catalytic activity">
    <reaction evidence="10">
        <text>a 6-O-methyl-2'-deoxyguanosine in DNA + L-cysteinyl-[protein] = S-methyl-L-cysteinyl-[protein] + a 2'-deoxyguanosine in DNA</text>
        <dbReference type="Rhea" id="RHEA:24000"/>
        <dbReference type="Rhea" id="RHEA-COMP:10131"/>
        <dbReference type="Rhea" id="RHEA-COMP:10132"/>
        <dbReference type="Rhea" id="RHEA-COMP:11367"/>
        <dbReference type="Rhea" id="RHEA-COMP:11368"/>
        <dbReference type="ChEBI" id="CHEBI:29950"/>
        <dbReference type="ChEBI" id="CHEBI:82612"/>
        <dbReference type="ChEBI" id="CHEBI:85445"/>
        <dbReference type="ChEBI" id="CHEBI:85448"/>
        <dbReference type="EC" id="2.1.1.63"/>
    </reaction>
</comment>
<dbReference type="SUPFAM" id="SSF46767">
    <property type="entry name" value="Methylated DNA-protein cysteine methyltransferase, C-terminal domain"/>
    <property type="match status" value="1"/>
</dbReference>
<dbReference type="GO" id="GO:0003700">
    <property type="term" value="F:DNA-binding transcription factor activity"/>
    <property type="evidence" value="ECO:0007669"/>
    <property type="project" value="InterPro"/>
</dbReference>
<evidence type="ECO:0000256" key="1">
    <source>
        <dbReference type="ARBA" id="ARBA00001286"/>
    </source>
</evidence>
<dbReference type="PANTHER" id="PTHR10815">
    <property type="entry name" value="METHYLATED-DNA--PROTEIN-CYSTEINE METHYLTRANSFERASE"/>
    <property type="match status" value="1"/>
</dbReference>
<evidence type="ECO:0000256" key="10">
    <source>
        <dbReference type="ARBA" id="ARBA00049348"/>
    </source>
</evidence>
<evidence type="ECO:0000313" key="13">
    <source>
        <dbReference type="Proteomes" id="UP000193450"/>
    </source>
</evidence>